<dbReference type="EMBL" id="WXYQ01000004">
    <property type="protein sequence ID" value="NBG95080.1"/>
    <property type="molecule type" value="Genomic_DNA"/>
</dbReference>
<dbReference type="SUPFAM" id="SSF53597">
    <property type="entry name" value="Dihydrofolate reductase-like"/>
    <property type="match status" value="1"/>
</dbReference>
<dbReference type="Gene3D" id="3.40.430.10">
    <property type="entry name" value="Dihydrofolate Reductase, subunit A"/>
    <property type="match status" value="1"/>
</dbReference>
<dbReference type="GO" id="GO:0008703">
    <property type="term" value="F:5-amino-6-(5-phosphoribosylamino)uracil reductase activity"/>
    <property type="evidence" value="ECO:0007669"/>
    <property type="project" value="InterPro"/>
</dbReference>
<name>A0A845QA73_9HYPH</name>
<evidence type="ECO:0000259" key="1">
    <source>
        <dbReference type="Pfam" id="PF01872"/>
    </source>
</evidence>
<dbReference type="Pfam" id="PF01872">
    <property type="entry name" value="RibD_C"/>
    <property type="match status" value="1"/>
</dbReference>
<gene>
    <name evidence="2" type="ORF">GTQ45_04985</name>
</gene>
<accession>A0A845QA73</accession>
<evidence type="ECO:0000313" key="3">
    <source>
        <dbReference type="Proteomes" id="UP000470384"/>
    </source>
</evidence>
<dbReference type="Proteomes" id="UP000470384">
    <property type="component" value="Unassembled WGS sequence"/>
</dbReference>
<comment type="caution">
    <text evidence="2">The sequence shown here is derived from an EMBL/GenBank/DDBJ whole genome shotgun (WGS) entry which is preliminary data.</text>
</comment>
<dbReference type="GeneID" id="300655995"/>
<feature type="domain" description="Bacterial bifunctional deaminase-reductase C-terminal" evidence="1">
    <location>
        <begin position="66"/>
        <end position="169"/>
    </location>
</feature>
<dbReference type="GO" id="GO:0009231">
    <property type="term" value="P:riboflavin biosynthetic process"/>
    <property type="evidence" value="ECO:0007669"/>
    <property type="project" value="InterPro"/>
</dbReference>
<dbReference type="RefSeq" id="WP_160587090.1">
    <property type="nucleotide sequence ID" value="NZ_BMHN01000001.1"/>
</dbReference>
<organism evidence="2 3">
    <name type="scientific">Pyruvatibacter mobilis</name>
    <dbReference type="NCBI Taxonomy" id="1712261"/>
    <lineage>
        <taxon>Bacteria</taxon>
        <taxon>Pseudomonadati</taxon>
        <taxon>Pseudomonadota</taxon>
        <taxon>Alphaproteobacteria</taxon>
        <taxon>Hyphomicrobiales</taxon>
        <taxon>Parvibaculaceae</taxon>
        <taxon>Pyruvatibacter</taxon>
    </lineage>
</organism>
<dbReference type="InterPro" id="IPR050765">
    <property type="entry name" value="Riboflavin_Biosynth_HTPR"/>
</dbReference>
<protein>
    <submittedName>
        <fullName evidence="2">Dihydrofolate reductase</fullName>
    </submittedName>
</protein>
<reference evidence="2 3" key="1">
    <citation type="journal article" date="2016" name="Int. J. Syst. Evol. Microbiol.">
        <title>Pyruvatibacter mobilis gen. nov., sp. nov., a marine bacterium from the culture broth of Picochlorum sp. 122.</title>
        <authorList>
            <person name="Wang G."/>
            <person name="Tang M."/>
            <person name="Wu H."/>
            <person name="Dai S."/>
            <person name="Li T."/>
            <person name="Chen C."/>
            <person name="He H."/>
            <person name="Fan J."/>
            <person name="Xiang W."/>
            <person name="Li X."/>
        </authorList>
    </citation>
    <scope>NUCLEOTIDE SEQUENCE [LARGE SCALE GENOMIC DNA]</scope>
    <source>
        <strain evidence="2 3">GYP-11</strain>
    </source>
</reference>
<dbReference type="OrthoDB" id="9782335at2"/>
<proteinExistence type="predicted"/>
<dbReference type="PANTHER" id="PTHR38011:SF11">
    <property type="entry name" value="2,5-DIAMINO-6-RIBOSYLAMINO-4(3H)-PYRIMIDINONE 5'-PHOSPHATE REDUCTASE"/>
    <property type="match status" value="1"/>
</dbReference>
<keyword evidence="3" id="KW-1185">Reference proteome</keyword>
<dbReference type="InterPro" id="IPR002734">
    <property type="entry name" value="RibDG_C"/>
</dbReference>
<evidence type="ECO:0000313" key="2">
    <source>
        <dbReference type="EMBL" id="NBG95080.1"/>
    </source>
</evidence>
<sequence>MPLTRYYIAASADGFVAEADGGVAWLERFTDDSGYGYAPFYEAVGTLIMGRATYDQVREFGDWPYDDKPALIVTGRPVEDAPHAGVRAIRPDELVARVRDMRQEDEAGDIWIVGGPASTAPLLAAGLVDQLEISVMPQLLGNGIRLFPEGGPAAPLKLLSHQAYADGVISLTYATGA</sequence>
<dbReference type="InterPro" id="IPR024072">
    <property type="entry name" value="DHFR-like_dom_sf"/>
</dbReference>
<dbReference type="PANTHER" id="PTHR38011">
    <property type="entry name" value="DIHYDROFOLATE REDUCTASE FAMILY PROTEIN (AFU_ORTHOLOGUE AFUA_8G06820)"/>
    <property type="match status" value="1"/>
</dbReference>
<dbReference type="AlphaFoldDB" id="A0A845QA73"/>